<reference evidence="8" key="1">
    <citation type="submission" date="2014-03" db="EMBL/GenBank/DDBJ databases">
        <authorList>
            <person name="Zhang G."/>
            <person name="Zhu L."/>
            <person name="Fang P."/>
        </authorList>
    </citation>
    <scope>NUCLEOTIDE SEQUENCE</scope>
    <source>
        <strain evidence="8">NS1</strain>
        <plasmid evidence="8">pNSL1</plasmid>
    </source>
</reference>
<feature type="region of interest" description="Disordered" evidence="6">
    <location>
        <begin position="1"/>
        <end position="24"/>
    </location>
</feature>
<protein>
    <recommendedName>
        <fullName evidence="7">Globin domain-containing protein</fullName>
    </recommendedName>
</protein>
<evidence type="ECO:0000256" key="6">
    <source>
        <dbReference type="SAM" id="MobiDB-lite"/>
    </source>
</evidence>
<dbReference type="Pfam" id="PF00042">
    <property type="entry name" value="Globin"/>
    <property type="match status" value="1"/>
</dbReference>
<dbReference type="GO" id="GO:0071949">
    <property type="term" value="F:FAD binding"/>
    <property type="evidence" value="ECO:0007669"/>
    <property type="project" value="TreeGrafter"/>
</dbReference>
<organism evidence="8">
    <name type="scientific">Rhodococcus sp. NS1</name>
    <dbReference type="NCBI Taxonomy" id="402236"/>
    <lineage>
        <taxon>Bacteria</taxon>
        <taxon>Bacillati</taxon>
        <taxon>Actinomycetota</taxon>
        <taxon>Actinomycetes</taxon>
        <taxon>Mycobacteriales</taxon>
        <taxon>Nocardiaceae</taxon>
        <taxon>Rhodococcus</taxon>
    </lineage>
</organism>
<dbReference type="PANTHER" id="PTHR43396">
    <property type="entry name" value="FLAVOHEMOPROTEIN"/>
    <property type="match status" value="1"/>
</dbReference>
<dbReference type="GO" id="GO:0020037">
    <property type="term" value="F:heme binding"/>
    <property type="evidence" value="ECO:0007669"/>
    <property type="project" value="InterPro"/>
</dbReference>
<keyword evidence="4" id="KW-0408">Iron</keyword>
<dbReference type="AlphaFoldDB" id="A0A097SPR3"/>
<evidence type="ECO:0000256" key="1">
    <source>
        <dbReference type="ARBA" id="ARBA00022617"/>
    </source>
</evidence>
<dbReference type="GO" id="GO:0008941">
    <property type="term" value="F:nitric oxide dioxygenase NAD(P)H activity"/>
    <property type="evidence" value="ECO:0007669"/>
    <property type="project" value="TreeGrafter"/>
</dbReference>
<dbReference type="InterPro" id="IPR000971">
    <property type="entry name" value="Globin"/>
</dbReference>
<dbReference type="InterPro" id="IPR012292">
    <property type="entry name" value="Globin/Proto"/>
</dbReference>
<comment type="similarity">
    <text evidence="5">Belongs to the globin family.</text>
</comment>
<dbReference type="GO" id="GO:0071500">
    <property type="term" value="P:cellular response to nitrosative stress"/>
    <property type="evidence" value="ECO:0007669"/>
    <property type="project" value="TreeGrafter"/>
</dbReference>
<dbReference type="GO" id="GO:0046210">
    <property type="term" value="P:nitric oxide catabolic process"/>
    <property type="evidence" value="ECO:0007669"/>
    <property type="project" value="TreeGrafter"/>
</dbReference>
<keyword evidence="5" id="KW-0813">Transport</keyword>
<evidence type="ECO:0000256" key="4">
    <source>
        <dbReference type="ARBA" id="ARBA00023004"/>
    </source>
</evidence>
<keyword evidence="8" id="KW-0614">Plasmid</keyword>
<dbReference type="GO" id="GO:0019825">
    <property type="term" value="F:oxygen binding"/>
    <property type="evidence" value="ECO:0007669"/>
    <property type="project" value="InterPro"/>
</dbReference>
<dbReference type="PROSITE" id="PS01033">
    <property type="entry name" value="GLOBIN"/>
    <property type="match status" value="1"/>
</dbReference>
<sequence length="176" mass="19934">MGRYRDSPVVPEPRATRGHCSHDPSLWMDGGGGMVLTRVDPADWVLVRDNAARLAPRADRIGKYFYTHLFHAEPGLRAMFPDEMREQNDHFVRALLDLAKGSDDPDRLTVYLHRLGRGHRRYRVQPEHYPIVGMSLVAALEYLSGPVWTPRLAQAWLNVYSAAADIMIAAAHEDPH</sequence>
<evidence type="ECO:0000256" key="3">
    <source>
        <dbReference type="ARBA" id="ARBA00022723"/>
    </source>
</evidence>
<geneLocation type="plasmid" evidence="8">
    <name>pNSL1</name>
</geneLocation>
<dbReference type="PANTHER" id="PTHR43396:SF3">
    <property type="entry name" value="FLAVOHEMOPROTEIN"/>
    <property type="match status" value="1"/>
</dbReference>
<name>A0A097SPR3_9NOCA</name>
<evidence type="ECO:0000256" key="2">
    <source>
        <dbReference type="ARBA" id="ARBA00022621"/>
    </source>
</evidence>
<feature type="domain" description="Globin" evidence="7">
    <location>
        <begin position="38"/>
        <end position="172"/>
    </location>
</feature>
<dbReference type="CDD" id="cd19753">
    <property type="entry name" value="Mb-like_oxidoreductase"/>
    <property type="match status" value="1"/>
</dbReference>
<dbReference type="SUPFAM" id="SSF46458">
    <property type="entry name" value="Globin-like"/>
    <property type="match status" value="1"/>
</dbReference>
<keyword evidence="2 5" id="KW-0561">Oxygen transport</keyword>
<dbReference type="Gene3D" id="1.10.490.10">
    <property type="entry name" value="Globins"/>
    <property type="match status" value="1"/>
</dbReference>
<keyword evidence="3" id="KW-0479">Metal-binding</keyword>
<proteinExistence type="inferred from homology"/>
<evidence type="ECO:0000256" key="5">
    <source>
        <dbReference type="RuleBase" id="RU000356"/>
    </source>
</evidence>
<dbReference type="EMBL" id="KJ605395">
    <property type="protein sequence ID" value="AIU93523.1"/>
    <property type="molecule type" value="Genomic_DNA"/>
</dbReference>
<evidence type="ECO:0000259" key="7">
    <source>
        <dbReference type="PROSITE" id="PS01033"/>
    </source>
</evidence>
<gene>
    <name evidence="8" type="ORF">LRS1606.89</name>
</gene>
<evidence type="ECO:0000313" key="8">
    <source>
        <dbReference type="EMBL" id="AIU93523.1"/>
    </source>
</evidence>
<dbReference type="GO" id="GO:0046872">
    <property type="term" value="F:metal ion binding"/>
    <property type="evidence" value="ECO:0007669"/>
    <property type="project" value="UniProtKB-KW"/>
</dbReference>
<accession>A0A097SPR3</accession>
<keyword evidence="1 5" id="KW-0349">Heme</keyword>
<dbReference type="GO" id="GO:0005344">
    <property type="term" value="F:oxygen carrier activity"/>
    <property type="evidence" value="ECO:0007669"/>
    <property type="project" value="UniProtKB-KW"/>
</dbReference>
<dbReference type="InterPro" id="IPR009050">
    <property type="entry name" value="Globin-like_sf"/>
</dbReference>